<dbReference type="InterPro" id="IPR027417">
    <property type="entry name" value="P-loop_NTPase"/>
</dbReference>
<reference evidence="2 3" key="1">
    <citation type="submission" date="2017-04" db="EMBL/GenBank/DDBJ databases">
        <authorList>
            <person name="Afonso C.L."/>
            <person name="Miller P.J."/>
            <person name="Scott M.A."/>
            <person name="Spackman E."/>
            <person name="Goraichik I."/>
            <person name="Dimitrov K.M."/>
            <person name="Suarez D.L."/>
            <person name="Swayne D.E."/>
        </authorList>
    </citation>
    <scope>NUCLEOTIDE SEQUENCE [LARGE SCALE GENOMIC DNA]</scope>
    <source>
        <strain evidence="2 3">CGMCC 1.10972</strain>
    </source>
</reference>
<protein>
    <submittedName>
        <fullName evidence="2">Hpr(Ser) kinase/phosphatase</fullName>
    </submittedName>
</protein>
<keyword evidence="2" id="KW-0418">Kinase</keyword>
<dbReference type="STRING" id="937218.SAMN06297251_12538"/>
<evidence type="ECO:0000313" key="2">
    <source>
        <dbReference type="EMBL" id="SMD08946.1"/>
    </source>
</evidence>
<dbReference type="CDD" id="cd01918">
    <property type="entry name" value="HprK_C"/>
    <property type="match status" value="1"/>
</dbReference>
<dbReference type="EMBL" id="FWXR01000025">
    <property type="protein sequence ID" value="SMD08946.1"/>
    <property type="molecule type" value="Genomic_DNA"/>
</dbReference>
<evidence type="ECO:0000259" key="1">
    <source>
        <dbReference type="Pfam" id="PF07475"/>
    </source>
</evidence>
<proteinExistence type="predicted"/>
<evidence type="ECO:0000313" key="3">
    <source>
        <dbReference type="Proteomes" id="UP000192656"/>
    </source>
</evidence>
<dbReference type="AlphaFoldDB" id="A0A1W2EHZ0"/>
<gene>
    <name evidence="2" type="ORF">SAMN06297251_12538</name>
</gene>
<keyword evidence="3" id="KW-1185">Reference proteome</keyword>
<name>A0A1W2EHZ0_9HYPH</name>
<feature type="domain" description="HPr kinase/phosphorylase C-terminal" evidence="1">
    <location>
        <begin position="6"/>
        <end position="142"/>
    </location>
</feature>
<accession>A0A1W2EHZ0</accession>
<dbReference type="InterPro" id="IPR011104">
    <property type="entry name" value="Hpr_kin/Pase_C"/>
</dbReference>
<dbReference type="Pfam" id="PF07475">
    <property type="entry name" value="Hpr_kinase_C"/>
    <property type="match status" value="1"/>
</dbReference>
<organism evidence="2 3">
    <name type="scientific">Fulvimarina manganoxydans</name>
    <dbReference type="NCBI Taxonomy" id="937218"/>
    <lineage>
        <taxon>Bacteria</taxon>
        <taxon>Pseudomonadati</taxon>
        <taxon>Pseudomonadota</taxon>
        <taxon>Alphaproteobacteria</taxon>
        <taxon>Hyphomicrobiales</taxon>
        <taxon>Aurantimonadaceae</taxon>
        <taxon>Fulvimarina</taxon>
    </lineage>
</organism>
<dbReference type="Gene3D" id="3.40.50.300">
    <property type="entry name" value="P-loop containing nucleotide triphosphate hydrolases"/>
    <property type="match status" value="1"/>
</dbReference>
<dbReference type="GO" id="GO:0005524">
    <property type="term" value="F:ATP binding"/>
    <property type="evidence" value="ECO:0007669"/>
    <property type="project" value="InterPro"/>
</dbReference>
<sequence length="152" mass="15921">MSGTSSENIHGTALVIGEKGLLIRGPSGSGKSSLCLSLLRRAPGQGLSARLVADDRVDLSLIGDHVHMKAPARLQGLIEVAGFGIVRETVASSAILALVIDLEERSAILRMPEPGDRQIRIANQTIARIALPAREASFCADILLTLLAGGHV</sequence>
<dbReference type="GO" id="GO:0006109">
    <property type="term" value="P:regulation of carbohydrate metabolic process"/>
    <property type="evidence" value="ECO:0007669"/>
    <property type="project" value="InterPro"/>
</dbReference>
<dbReference type="SUPFAM" id="SSF53795">
    <property type="entry name" value="PEP carboxykinase-like"/>
    <property type="match status" value="1"/>
</dbReference>
<dbReference type="OrthoDB" id="8326226at2"/>
<dbReference type="Proteomes" id="UP000192656">
    <property type="component" value="Unassembled WGS sequence"/>
</dbReference>
<dbReference type="RefSeq" id="WP_084412240.1">
    <property type="nucleotide sequence ID" value="NZ_FWXR01000025.1"/>
</dbReference>
<keyword evidence="2" id="KW-0808">Transferase</keyword>
<dbReference type="GO" id="GO:0000155">
    <property type="term" value="F:phosphorelay sensor kinase activity"/>
    <property type="evidence" value="ECO:0007669"/>
    <property type="project" value="InterPro"/>
</dbReference>